<gene>
    <name evidence="2" type="ORF">H9Q80_12515</name>
</gene>
<dbReference type="PANTHER" id="PTHR34825">
    <property type="entry name" value="CONSERVED PROTEIN, WITH A WEAK D-GALACTARATE DEHYDRATASE/ALTRONATE HYDROLASE DOMAIN"/>
    <property type="match status" value="1"/>
</dbReference>
<keyword evidence="3" id="KW-1185">Reference proteome</keyword>
<dbReference type="Pfam" id="PF09820">
    <property type="entry name" value="AAA-ATPase_like"/>
    <property type="match status" value="1"/>
</dbReference>
<dbReference type="Proteomes" id="UP000515856">
    <property type="component" value="Chromosome"/>
</dbReference>
<sequence>MKKLPIGISDYKDVRTERCLYIDKTMFIEKLEHCEDRFVQFLRPKHFGKSLFLSMLSYYYDISYEQDFDQLFYDTYIHDHPTREKNKYHVLTFDFSKLDMKDCKELKKAYCEEIKNTCEKFMRKIKASIDLDIDQNPYAILSDFLDVVTQFIDCPLYIMVDECDHFSDELMSTHFHDFQNMIGKNGFIRKFYETLKIGKEKGIIQRVMVTGVTPIILDTMSMDNQIGVNISLYSDFHEMMGLNENEILQCMSSVQPQHTFMDHIKEKFDGYLFSKDGKHHLYPPELILRYLDETHYHDSESSEELEKSIVKEYQELHRLLQISKDYQRNQCIQRLVNGEQPSIFMSEEFMMDSHFSLDDFCSLMFYLGYLTISEKEGSGISLKIPCQAMQNIFVGYFKNFEEDMDMF</sequence>
<dbReference type="InterPro" id="IPR018631">
    <property type="entry name" value="AAA-ATPase-like_dom"/>
</dbReference>
<reference evidence="2 3" key="1">
    <citation type="submission" date="2020-08" db="EMBL/GenBank/DDBJ databases">
        <authorList>
            <person name="Liu C."/>
            <person name="Sun Q."/>
        </authorList>
    </citation>
    <scope>NUCLEOTIDE SEQUENCE [LARGE SCALE GENOMIC DNA]</scope>
    <source>
        <strain evidence="2 3">NSJ-61</strain>
    </source>
</reference>
<feature type="domain" description="AAA-ATPase-like" evidence="1">
    <location>
        <begin position="5"/>
        <end position="219"/>
    </location>
</feature>
<protein>
    <submittedName>
        <fullName evidence="2">AAA family ATPase</fullName>
    </submittedName>
</protein>
<dbReference type="RefSeq" id="WP_117453889.1">
    <property type="nucleotide sequence ID" value="NZ_CP060636.1"/>
</dbReference>
<dbReference type="AlphaFoldDB" id="A0A7G9GJV0"/>
<dbReference type="KEGG" id="ehn:H9Q80_12515"/>
<evidence type="ECO:0000313" key="3">
    <source>
        <dbReference type="Proteomes" id="UP000515856"/>
    </source>
</evidence>
<accession>A0A7G9GJV0</accession>
<organism evidence="2 3">
    <name type="scientific">[Eubacterium] hominis</name>
    <dbReference type="NCBI Taxonomy" id="2764325"/>
    <lineage>
        <taxon>Bacteria</taxon>
        <taxon>Bacillati</taxon>
        <taxon>Bacillota</taxon>
        <taxon>Erysipelotrichia</taxon>
        <taxon>Erysipelotrichales</taxon>
        <taxon>Erysipelotrichaceae</taxon>
        <taxon>Amedibacillus</taxon>
    </lineage>
</organism>
<name>A0A7G9GJV0_9FIRM</name>
<evidence type="ECO:0000313" key="2">
    <source>
        <dbReference type="EMBL" id="QNM11082.1"/>
    </source>
</evidence>
<dbReference type="PANTHER" id="PTHR34825:SF2">
    <property type="entry name" value="AAA-ATPASE-LIKE DOMAIN-CONTAINING PROTEIN"/>
    <property type="match status" value="1"/>
</dbReference>
<proteinExistence type="predicted"/>
<evidence type="ECO:0000259" key="1">
    <source>
        <dbReference type="Pfam" id="PF09820"/>
    </source>
</evidence>
<dbReference type="EMBL" id="CP060636">
    <property type="protein sequence ID" value="QNM11082.1"/>
    <property type="molecule type" value="Genomic_DNA"/>
</dbReference>